<keyword evidence="1" id="KW-1185">Reference proteome</keyword>
<dbReference type="AlphaFoldDB" id="A0A914I228"/>
<name>A0A914I228_GLORO</name>
<accession>A0A914I228</accession>
<protein>
    <submittedName>
        <fullName evidence="2">Uncharacterized protein</fullName>
    </submittedName>
</protein>
<dbReference type="Proteomes" id="UP000887572">
    <property type="component" value="Unplaced"/>
</dbReference>
<evidence type="ECO:0000313" key="1">
    <source>
        <dbReference type="Proteomes" id="UP000887572"/>
    </source>
</evidence>
<reference evidence="2" key="1">
    <citation type="submission" date="2022-11" db="UniProtKB">
        <authorList>
            <consortium name="WormBaseParasite"/>
        </authorList>
    </citation>
    <scope>IDENTIFICATION</scope>
</reference>
<sequence>MTLGLFASGLFDSRQRRTIRQRIFRQPFKHANDNDDDYWLLPLGARHRAWPLVLLLRHVQRVQEGKRRWVQQKWLNWTDIKSDVI</sequence>
<organism evidence="1 2">
    <name type="scientific">Globodera rostochiensis</name>
    <name type="common">Golden nematode worm</name>
    <name type="synonym">Heterodera rostochiensis</name>
    <dbReference type="NCBI Taxonomy" id="31243"/>
    <lineage>
        <taxon>Eukaryota</taxon>
        <taxon>Metazoa</taxon>
        <taxon>Ecdysozoa</taxon>
        <taxon>Nematoda</taxon>
        <taxon>Chromadorea</taxon>
        <taxon>Rhabditida</taxon>
        <taxon>Tylenchina</taxon>
        <taxon>Tylenchomorpha</taxon>
        <taxon>Tylenchoidea</taxon>
        <taxon>Heteroderidae</taxon>
        <taxon>Heteroderinae</taxon>
        <taxon>Globodera</taxon>
    </lineage>
</organism>
<dbReference type="WBParaSite" id="Gr19_v10_g6598.t2">
    <property type="protein sequence ID" value="Gr19_v10_g6598.t2"/>
    <property type="gene ID" value="Gr19_v10_g6598"/>
</dbReference>
<evidence type="ECO:0000313" key="2">
    <source>
        <dbReference type="WBParaSite" id="Gr19_v10_g6598.t2"/>
    </source>
</evidence>
<proteinExistence type="predicted"/>